<sequence>MRHFGISERQARTAVRHRLAVPGAATPGEVAESVLVLHATDPATVFLAVQARSGLSPAAVEDALYEERSLLRMLAMRRTMFAVPAGFAPVVEAGATRAIAAKERASLLKLLAEAEVAPDPEAWLAEVEDSVVAALTARGEATAAELGRDEPRLRQEVEYAPGKSYGRPQAITTRVLTVLAAAGRIARGRPLGGWTSTQYRWYPTGLAGEAEAWTTADAQAELARRWLEVFGPAPVADLKWWTGWTAAEVKKALARISPAEVDLGGVTGIALPGDLEPEPAPEPWAALLPALDPTVMGWQDRSWFLGEHAPALFDRSGNAGPTVWWDGRVVGGWAQRADGEIVYRLLEDVGDDAAKAIEARAADLAAWLGPMRVTPRFRTPLERELVA</sequence>
<dbReference type="PANTHER" id="PTHR38479:SF2">
    <property type="entry name" value="WINGED HELIX DNA-BINDING DOMAIN-CONTAINING PROTEIN"/>
    <property type="match status" value="1"/>
</dbReference>
<evidence type="ECO:0000313" key="1">
    <source>
        <dbReference type="EMBL" id="RJL34676.1"/>
    </source>
</evidence>
<protein>
    <submittedName>
        <fullName evidence="1">Winged helix DNA-binding domain-containing protein</fullName>
    </submittedName>
</protein>
<organism evidence="1 2">
    <name type="scientific">Bailinhaonella thermotolerans</name>
    <dbReference type="NCBI Taxonomy" id="1070861"/>
    <lineage>
        <taxon>Bacteria</taxon>
        <taxon>Bacillati</taxon>
        <taxon>Actinomycetota</taxon>
        <taxon>Actinomycetes</taxon>
        <taxon>Streptosporangiales</taxon>
        <taxon>Streptosporangiaceae</taxon>
        <taxon>Bailinhaonella</taxon>
    </lineage>
</organism>
<dbReference type="Pfam" id="PF06224">
    <property type="entry name" value="AlkZ-like"/>
    <property type="match status" value="1"/>
</dbReference>
<gene>
    <name evidence="1" type="ORF">D5H75_08390</name>
</gene>
<dbReference type="AlphaFoldDB" id="A0A3A4BTR0"/>
<reference evidence="1 2" key="1">
    <citation type="submission" date="2018-09" db="EMBL/GenBank/DDBJ databases">
        <title>YIM 75507 draft genome.</title>
        <authorList>
            <person name="Tang S."/>
            <person name="Feng Y."/>
        </authorList>
    </citation>
    <scope>NUCLEOTIDE SEQUENCE [LARGE SCALE GENOMIC DNA]</scope>
    <source>
        <strain evidence="1 2">YIM 75507</strain>
    </source>
</reference>
<proteinExistence type="predicted"/>
<dbReference type="GO" id="GO:0003677">
    <property type="term" value="F:DNA binding"/>
    <property type="evidence" value="ECO:0007669"/>
    <property type="project" value="UniProtKB-KW"/>
</dbReference>
<dbReference type="InterPro" id="IPR009351">
    <property type="entry name" value="AlkZ-like"/>
</dbReference>
<dbReference type="OrthoDB" id="9148135at2"/>
<comment type="caution">
    <text evidence="1">The sequence shown here is derived from an EMBL/GenBank/DDBJ whole genome shotgun (WGS) entry which is preliminary data.</text>
</comment>
<keyword evidence="2" id="KW-1185">Reference proteome</keyword>
<dbReference type="PANTHER" id="PTHR38479">
    <property type="entry name" value="LMO0824 PROTEIN"/>
    <property type="match status" value="1"/>
</dbReference>
<dbReference type="EMBL" id="QZEY01000002">
    <property type="protein sequence ID" value="RJL34676.1"/>
    <property type="molecule type" value="Genomic_DNA"/>
</dbReference>
<keyword evidence="1" id="KW-0238">DNA-binding</keyword>
<dbReference type="Proteomes" id="UP000265768">
    <property type="component" value="Unassembled WGS sequence"/>
</dbReference>
<accession>A0A3A4BTR0</accession>
<name>A0A3A4BTR0_9ACTN</name>
<evidence type="ECO:0000313" key="2">
    <source>
        <dbReference type="Proteomes" id="UP000265768"/>
    </source>
</evidence>